<feature type="coiled-coil region" evidence="9">
    <location>
        <begin position="225"/>
        <end position="252"/>
    </location>
</feature>
<keyword evidence="2" id="KW-0645">Protease</keyword>
<dbReference type="Pfam" id="PF01112">
    <property type="entry name" value="Asparaginase_2"/>
    <property type="match status" value="1"/>
</dbReference>
<evidence type="ECO:0000313" key="11">
    <source>
        <dbReference type="Proteomes" id="UP000198323"/>
    </source>
</evidence>
<evidence type="ECO:0000256" key="1">
    <source>
        <dbReference type="ARBA" id="ARBA00010872"/>
    </source>
</evidence>
<dbReference type="AlphaFoldDB" id="A0A226MMV2"/>
<dbReference type="Proteomes" id="UP000198323">
    <property type="component" value="Unassembled WGS sequence"/>
</dbReference>
<dbReference type="SUPFAM" id="SSF56235">
    <property type="entry name" value="N-terminal nucleophile aminohydrolases (Ntn hydrolases)"/>
    <property type="match status" value="2"/>
</dbReference>
<dbReference type="GO" id="GO:0004298">
    <property type="term" value="F:threonine-type endopeptidase activity"/>
    <property type="evidence" value="ECO:0007669"/>
    <property type="project" value="InterPro"/>
</dbReference>
<evidence type="ECO:0000256" key="5">
    <source>
        <dbReference type="ARBA" id="ARBA00063375"/>
    </source>
</evidence>
<dbReference type="STRING" id="9009.A0A226MMV2"/>
<reference evidence="10 11" key="1">
    <citation type="submission" date="2016-07" db="EMBL/GenBank/DDBJ databases">
        <title>Disparate Historic Effective Population Sizes Predicted by Modern Levels of Genome Diversity for the Scaled Quail (Callipepla squamata) and the Northern Bobwhite (Colinus virginianus): Inferences from First and Second Generation Draft Genome Assemblies for Sympatric New World Quail.</title>
        <authorList>
            <person name="Oldeschulte D.L."/>
            <person name="Halley Y.A."/>
            <person name="Bhattarai E.K."/>
            <person name="Brashear W.A."/>
            <person name="Hill J."/>
            <person name="Metz R.P."/>
            <person name="Johnson C.D."/>
            <person name="Rollins D."/>
            <person name="Peterson M.J."/>
            <person name="Bickhart D.M."/>
            <person name="Decker J.E."/>
            <person name="Seabury C.M."/>
        </authorList>
    </citation>
    <scope>NUCLEOTIDE SEQUENCE [LARGE SCALE GENOMIC DNA]</scope>
    <source>
        <strain evidence="10 11">Texas</strain>
        <tissue evidence="10">Leg muscle</tissue>
    </source>
</reference>
<evidence type="ECO:0000256" key="2">
    <source>
        <dbReference type="ARBA" id="ARBA00022670"/>
    </source>
</evidence>
<sequence>MTMEKGISSVEVLPSKSSQVTAVKVVVKEPETKQTQRGKRVGFVLVHAGAGYHSESKAKEYKHVCKRACQKAIEKLQAGALATDAVTAALIELEVRISDLGERLQMQSEQPFFVGLDESQVKQCVDQGMGSNLNLLGEIECDASIMDGKSLNFGAVGALSGIKNPVSVANRLLCEGQKGKLSAGRIPPCFLVGEGAFRWAVDHGIPACPPGIMATRFSLAAFKRNKRKLELAEKVETDLIQLKKRRQSNEKENDSGTLDTVGAVVVDQEGNVAAAVSSGGLALKHPGRVGQAALYGCGCWAENTGAHTPYSTAVSTSGCGEHLVRTILARECSCALQTEDAHQALLETMQNKFIGSPFLANEDGVLGGVIVLRSCRCSAEPELSQEKPTLLVEFLWSHTTESMCVGYMSAQDGKAKTHISRLPPGAVAGQSVAIEGGVCRLESPES</sequence>
<organism evidence="10 11">
    <name type="scientific">Callipepla squamata</name>
    <name type="common">Scaled quail</name>
    <dbReference type="NCBI Taxonomy" id="9009"/>
    <lineage>
        <taxon>Eukaryota</taxon>
        <taxon>Metazoa</taxon>
        <taxon>Chordata</taxon>
        <taxon>Craniata</taxon>
        <taxon>Vertebrata</taxon>
        <taxon>Euteleostomi</taxon>
        <taxon>Archelosauria</taxon>
        <taxon>Archosauria</taxon>
        <taxon>Dinosauria</taxon>
        <taxon>Saurischia</taxon>
        <taxon>Theropoda</taxon>
        <taxon>Coelurosauria</taxon>
        <taxon>Aves</taxon>
        <taxon>Neognathae</taxon>
        <taxon>Galloanserae</taxon>
        <taxon>Galliformes</taxon>
        <taxon>Odontophoridae</taxon>
        <taxon>Callipepla</taxon>
    </lineage>
</organism>
<protein>
    <recommendedName>
        <fullName evidence="6">Threonine aspartase 1</fullName>
    </recommendedName>
</protein>
<gene>
    <name evidence="10" type="ORF">ASZ78_015432</name>
</gene>
<evidence type="ECO:0000256" key="8">
    <source>
        <dbReference type="PIRSR" id="PIRSR600246-3"/>
    </source>
</evidence>
<keyword evidence="9" id="KW-0175">Coiled coil</keyword>
<dbReference type="PANTHER" id="PTHR10188:SF8">
    <property type="entry name" value="THREONINE ASPARTASE 1"/>
    <property type="match status" value="1"/>
</dbReference>
<name>A0A226MMV2_CALSU</name>
<keyword evidence="3" id="KW-0378">Hydrolase</keyword>
<keyword evidence="4" id="KW-0865">Zymogen</keyword>
<evidence type="ECO:0000256" key="3">
    <source>
        <dbReference type="ARBA" id="ARBA00022801"/>
    </source>
</evidence>
<dbReference type="Gene3D" id="3.60.20.30">
    <property type="entry name" value="(Glycosyl)asparaginase"/>
    <property type="match status" value="1"/>
</dbReference>
<dbReference type="InterPro" id="IPR037464">
    <property type="entry name" value="Taspase1"/>
</dbReference>
<evidence type="ECO:0000256" key="9">
    <source>
        <dbReference type="SAM" id="Coils"/>
    </source>
</evidence>
<comment type="caution">
    <text evidence="10">The sequence shown here is derived from an EMBL/GenBank/DDBJ whole genome shotgun (WGS) entry which is preliminary data.</text>
</comment>
<comment type="subunit">
    <text evidence="5">Intramolecular proteolysis generates 2 subunits, alpha and beta, which reassemble through a non-covalent association to form the fully active enzyme.</text>
</comment>
<evidence type="ECO:0000313" key="10">
    <source>
        <dbReference type="EMBL" id="OXB56624.1"/>
    </source>
</evidence>
<accession>A0A226MMV2</accession>
<feature type="active site" description="Nucleophile" evidence="7">
    <location>
        <position position="260"/>
    </location>
</feature>
<evidence type="ECO:0000256" key="4">
    <source>
        <dbReference type="ARBA" id="ARBA00023145"/>
    </source>
</evidence>
<dbReference type="InterPro" id="IPR000246">
    <property type="entry name" value="Peptidase_T2"/>
</dbReference>
<dbReference type="FunFam" id="3.60.20.30:FF:000002">
    <property type="entry name" value="Taspase, threonine aspartase, 1"/>
    <property type="match status" value="1"/>
</dbReference>
<dbReference type="OrthoDB" id="77601at2759"/>
<proteinExistence type="inferred from homology"/>
<dbReference type="CDD" id="cd04514">
    <property type="entry name" value="Taspase1_like"/>
    <property type="match status" value="1"/>
</dbReference>
<dbReference type="InterPro" id="IPR029055">
    <property type="entry name" value="Ntn_hydrolases_N"/>
</dbReference>
<feature type="site" description="Cleavage; by autolysis" evidence="8">
    <location>
        <begin position="259"/>
        <end position="260"/>
    </location>
</feature>
<dbReference type="GO" id="GO:0051604">
    <property type="term" value="P:protein maturation"/>
    <property type="evidence" value="ECO:0007669"/>
    <property type="project" value="TreeGrafter"/>
</dbReference>
<comment type="similarity">
    <text evidence="1">Belongs to the Ntn-hydrolase family.</text>
</comment>
<keyword evidence="11" id="KW-1185">Reference proteome</keyword>
<dbReference type="EMBL" id="MCFN01000628">
    <property type="protein sequence ID" value="OXB56624.1"/>
    <property type="molecule type" value="Genomic_DNA"/>
</dbReference>
<dbReference type="GO" id="GO:0005829">
    <property type="term" value="C:cytosol"/>
    <property type="evidence" value="ECO:0007669"/>
    <property type="project" value="UniProtKB-ARBA"/>
</dbReference>
<dbReference type="GO" id="GO:0006508">
    <property type="term" value="P:proteolysis"/>
    <property type="evidence" value="ECO:0007669"/>
    <property type="project" value="UniProtKB-KW"/>
</dbReference>
<dbReference type="PANTHER" id="PTHR10188">
    <property type="entry name" value="L-ASPARAGINASE"/>
    <property type="match status" value="1"/>
</dbReference>
<evidence type="ECO:0000256" key="6">
    <source>
        <dbReference type="ARBA" id="ARBA00072949"/>
    </source>
</evidence>
<evidence type="ECO:0000256" key="7">
    <source>
        <dbReference type="PIRSR" id="PIRSR600246-1"/>
    </source>
</evidence>